<protein>
    <recommendedName>
        <fullName evidence="4">DUF1622 domain-containing protein</fullName>
    </recommendedName>
</protein>
<dbReference type="AlphaFoldDB" id="A0A1G6XSM8"/>
<evidence type="ECO:0000256" key="1">
    <source>
        <dbReference type="SAM" id="Phobius"/>
    </source>
</evidence>
<keyword evidence="1" id="KW-0812">Transmembrane</keyword>
<name>A0A1G6XSM8_9ACTN</name>
<keyword evidence="1" id="KW-0472">Membrane</keyword>
<dbReference type="EMBL" id="FMZK01000012">
    <property type="protein sequence ID" value="SDD81199.1"/>
    <property type="molecule type" value="Genomic_DNA"/>
</dbReference>
<proteinExistence type="predicted"/>
<evidence type="ECO:0000313" key="2">
    <source>
        <dbReference type="EMBL" id="SDD81199.1"/>
    </source>
</evidence>
<accession>A0A1G6XSM8</accession>
<reference evidence="3" key="1">
    <citation type="submission" date="2016-10" db="EMBL/GenBank/DDBJ databases">
        <authorList>
            <person name="Varghese N."/>
            <person name="Submissions S."/>
        </authorList>
    </citation>
    <scope>NUCLEOTIDE SEQUENCE [LARGE SCALE GENOMIC DNA]</scope>
    <source>
        <strain evidence="3">CGMCC 4.3504</strain>
    </source>
</reference>
<gene>
    <name evidence="2" type="ORF">SAMN05216505_11257</name>
</gene>
<feature type="transmembrane region" description="Helical" evidence="1">
    <location>
        <begin position="30"/>
        <end position="50"/>
    </location>
</feature>
<keyword evidence="3" id="KW-1185">Reference proteome</keyword>
<keyword evidence="1" id="KW-1133">Transmembrane helix</keyword>
<organism evidence="2 3">
    <name type="scientific">Streptomyces prasinopilosus</name>
    <dbReference type="NCBI Taxonomy" id="67344"/>
    <lineage>
        <taxon>Bacteria</taxon>
        <taxon>Bacillati</taxon>
        <taxon>Actinomycetota</taxon>
        <taxon>Actinomycetes</taxon>
        <taxon>Kitasatosporales</taxon>
        <taxon>Streptomycetaceae</taxon>
        <taxon>Streptomyces</taxon>
    </lineage>
</organism>
<sequence length="81" mass="8206">MTALLHLAALAATAFGLVAAAVVFAAARRLMPALAVLLDFLIAAGLLRLAGGTSWDAVVMAAAVIAVRKLVTAGLRFSPPH</sequence>
<evidence type="ECO:0008006" key="4">
    <source>
        <dbReference type="Google" id="ProtNLM"/>
    </source>
</evidence>
<dbReference type="RefSeq" id="WP_055573990.1">
    <property type="nucleotide sequence ID" value="NZ_FMZK01000012.1"/>
</dbReference>
<dbReference type="Proteomes" id="UP000182100">
    <property type="component" value="Unassembled WGS sequence"/>
</dbReference>
<evidence type="ECO:0000313" key="3">
    <source>
        <dbReference type="Proteomes" id="UP000182100"/>
    </source>
</evidence>